<name>A0A6C0FC76_9ZZZZ</name>
<reference evidence="1" key="1">
    <citation type="journal article" date="2020" name="Nature">
        <title>Giant virus diversity and host interactions through global metagenomics.</title>
        <authorList>
            <person name="Schulz F."/>
            <person name="Roux S."/>
            <person name="Paez-Espino D."/>
            <person name="Jungbluth S."/>
            <person name="Walsh D.A."/>
            <person name="Denef V.J."/>
            <person name="McMahon K.D."/>
            <person name="Konstantinidis K.T."/>
            <person name="Eloe-Fadrosh E.A."/>
            <person name="Kyrpides N.C."/>
            <person name="Woyke T."/>
        </authorList>
    </citation>
    <scope>NUCLEOTIDE SEQUENCE</scope>
    <source>
        <strain evidence="1">GVMAG-S-ERX556101-89</strain>
    </source>
</reference>
<dbReference type="AlphaFoldDB" id="A0A6C0FC76"/>
<protein>
    <submittedName>
        <fullName evidence="1">Uncharacterized protein</fullName>
    </submittedName>
</protein>
<sequence>MISLEETLESDLALIKNYIDVDLGPSQTTTTHVFEKQVPKYIKKYIENVKNSENITSHLLNLSSSKNLILPVTEMNEVYCAKHRGTGSKAGSDAVFETEHIDGPFGMIPKLTLFRCIITICNETETETVIKEEAHRMKEGQAVAIDYNRDLHYIKIKDGFKPSQDAKRYVLKLHYISYPSRCPMFAVRLFRFLNVNYNRLARKAFLYALNPKTRPQKIVNFIINTTTKLWSKMFHGKLKKVI</sequence>
<proteinExistence type="predicted"/>
<accession>A0A6C0FC76</accession>
<evidence type="ECO:0000313" key="1">
    <source>
        <dbReference type="EMBL" id="QHT38471.1"/>
    </source>
</evidence>
<dbReference type="EMBL" id="MN738830">
    <property type="protein sequence ID" value="QHT38471.1"/>
    <property type="molecule type" value="Genomic_DNA"/>
</dbReference>
<organism evidence="1">
    <name type="scientific">viral metagenome</name>
    <dbReference type="NCBI Taxonomy" id="1070528"/>
    <lineage>
        <taxon>unclassified sequences</taxon>
        <taxon>metagenomes</taxon>
        <taxon>organismal metagenomes</taxon>
    </lineage>
</organism>